<evidence type="ECO:0000313" key="2">
    <source>
        <dbReference type="Proteomes" id="UP001311730"/>
    </source>
</evidence>
<sequence length="246" mass="28803">MQSREEIQELNDHLQAFPKAEDIFVKEQPWLKNHFLPLMSIDLAEINPDWAGQKVYMLAPFEPYEGYIGDNTTEYHNEYTAPNWLAFRLTDDNKFEFLGKEGFFERTAIHDWDFNSKEEKEFQEIQKSYEKSKANFEKYGTLINIFALEYDGKIEKANYLSRLGGEYSFSNWATSISSGEYPKAFAMKLDREEGLPDDGISITYKGNPFYFIAETASYDWYDGGIDGIIMFYEPVSRIVLYTFDFT</sequence>
<accession>A0ABU5ZAI6</accession>
<gene>
    <name evidence="1" type="ORF">VJJ08_04080</name>
</gene>
<dbReference type="EMBL" id="JAYKBW010000004">
    <property type="protein sequence ID" value="MEB3074481.1"/>
    <property type="molecule type" value="Genomic_DNA"/>
</dbReference>
<organism evidence="1 2">
    <name type="scientific">Capnocytophaga gingivalis</name>
    <dbReference type="NCBI Taxonomy" id="1017"/>
    <lineage>
        <taxon>Bacteria</taxon>
        <taxon>Pseudomonadati</taxon>
        <taxon>Bacteroidota</taxon>
        <taxon>Flavobacteriia</taxon>
        <taxon>Flavobacteriales</taxon>
        <taxon>Flavobacteriaceae</taxon>
        <taxon>Capnocytophaga</taxon>
    </lineage>
</organism>
<evidence type="ECO:0008006" key="3">
    <source>
        <dbReference type="Google" id="ProtNLM"/>
    </source>
</evidence>
<evidence type="ECO:0000313" key="1">
    <source>
        <dbReference type="EMBL" id="MEB3074481.1"/>
    </source>
</evidence>
<dbReference type="RefSeq" id="WP_323982864.1">
    <property type="nucleotide sequence ID" value="NZ_JAYKBW010000004.1"/>
</dbReference>
<protein>
    <recommendedName>
        <fullName evidence="3">DUF1963 domain-containing protein</fullName>
    </recommendedName>
</protein>
<dbReference type="Proteomes" id="UP001311730">
    <property type="component" value="Unassembled WGS sequence"/>
</dbReference>
<comment type="caution">
    <text evidence="1">The sequence shown here is derived from an EMBL/GenBank/DDBJ whole genome shotgun (WGS) entry which is preliminary data.</text>
</comment>
<name>A0ABU5ZAI6_9FLAO</name>
<proteinExistence type="predicted"/>
<keyword evidence="2" id="KW-1185">Reference proteome</keyword>
<reference evidence="1 2" key="1">
    <citation type="submission" date="2023-12" db="EMBL/GenBank/DDBJ databases">
        <title>Genomic sequences of Capnocytophaga and Parvimonas strains.</title>
        <authorList>
            <person name="Watt R.M."/>
            <person name="Wang M."/>
            <person name="Yang T."/>
            <person name="Tong W.M."/>
        </authorList>
    </citation>
    <scope>NUCLEOTIDE SEQUENCE [LARGE SCALE GENOMIC DNA]</scope>
    <source>
        <strain evidence="1 2">CCUG 13096</strain>
    </source>
</reference>